<feature type="region of interest" description="Disordered" evidence="1">
    <location>
        <begin position="1"/>
        <end position="33"/>
    </location>
</feature>
<dbReference type="Proteomes" id="UP000094828">
    <property type="component" value="Unassembled WGS sequence"/>
</dbReference>
<evidence type="ECO:0000313" key="2">
    <source>
        <dbReference type="EMBL" id="ODA31493.1"/>
    </source>
</evidence>
<organism evidence="2 3">
    <name type="scientific">Planctopirus hydrillae</name>
    <dbReference type="NCBI Taxonomy" id="1841610"/>
    <lineage>
        <taxon>Bacteria</taxon>
        <taxon>Pseudomonadati</taxon>
        <taxon>Planctomycetota</taxon>
        <taxon>Planctomycetia</taxon>
        <taxon>Planctomycetales</taxon>
        <taxon>Planctomycetaceae</taxon>
        <taxon>Planctopirus</taxon>
    </lineage>
</organism>
<name>A0A1C3EE38_9PLAN</name>
<dbReference type="AlphaFoldDB" id="A0A1C3EE38"/>
<dbReference type="STRING" id="1841610.A6X21_22305"/>
<evidence type="ECO:0000256" key="1">
    <source>
        <dbReference type="SAM" id="MobiDB-lite"/>
    </source>
</evidence>
<sequence length="113" mass="12371">MSRKKSPTTKAGRPDSAASGRKESGSGTKPVRRRRLAWEVEMFLESGDVASSPHPLAGMGATERIEARWRAIGQVLAEIAKRRSVSDEETSNPLIRSVSESEGRMWQEVTACS</sequence>
<feature type="region of interest" description="Disordered" evidence="1">
    <location>
        <begin position="82"/>
        <end position="113"/>
    </location>
</feature>
<reference evidence="2 3" key="1">
    <citation type="submission" date="2016-05" db="EMBL/GenBank/DDBJ databases">
        <title>Genomic and physiological characterization of Planctopirus sp. isolated from fresh water lake.</title>
        <authorList>
            <person name="Subhash Y."/>
            <person name="Ramana C."/>
        </authorList>
    </citation>
    <scope>NUCLEOTIDE SEQUENCE [LARGE SCALE GENOMIC DNA]</scope>
    <source>
        <strain evidence="2 3">JC280</strain>
    </source>
</reference>
<dbReference type="EMBL" id="LYDR01000085">
    <property type="protein sequence ID" value="ODA31493.1"/>
    <property type="molecule type" value="Genomic_DNA"/>
</dbReference>
<proteinExistence type="predicted"/>
<gene>
    <name evidence="2" type="ORF">A6X21_22305</name>
</gene>
<evidence type="ECO:0000313" key="3">
    <source>
        <dbReference type="Proteomes" id="UP000094828"/>
    </source>
</evidence>
<accession>A0A1C3EE38</accession>
<protein>
    <submittedName>
        <fullName evidence="2">Uncharacterized protein</fullName>
    </submittedName>
</protein>
<comment type="caution">
    <text evidence="2">The sequence shown here is derived from an EMBL/GenBank/DDBJ whole genome shotgun (WGS) entry which is preliminary data.</text>
</comment>
<keyword evidence="3" id="KW-1185">Reference proteome</keyword>